<dbReference type="PANTHER" id="PTHR14549">
    <property type="entry name" value="TRANSMEMBRANE PROTEIN 223"/>
    <property type="match status" value="1"/>
</dbReference>
<reference evidence="3" key="1">
    <citation type="submission" date="2025-08" db="UniProtKB">
        <authorList>
            <consortium name="RefSeq"/>
        </authorList>
    </citation>
    <scope>IDENTIFICATION</scope>
    <source>
        <tissue evidence="3">Gonads</tissue>
    </source>
</reference>
<organism evidence="2 3">
    <name type="scientific">Lingula anatina</name>
    <name type="common">Brachiopod</name>
    <name type="synonym">Lingula unguis</name>
    <dbReference type="NCBI Taxonomy" id="7574"/>
    <lineage>
        <taxon>Eukaryota</taxon>
        <taxon>Metazoa</taxon>
        <taxon>Spiralia</taxon>
        <taxon>Lophotrochozoa</taxon>
        <taxon>Brachiopoda</taxon>
        <taxon>Linguliformea</taxon>
        <taxon>Lingulata</taxon>
        <taxon>Lingulida</taxon>
        <taxon>Linguloidea</taxon>
        <taxon>Lingulidae</taxon>
        <taxon>Lingula</taxon>
    </lineage>
</organism>
<accession>A0A1S3JP60</accession>
<dbReference type="Pfam" id="PF06979">
    <property type="entry name" value="TMEM70"/>
    <property type="match status" value="1"/>
</dbReference>
<evidence type="ECO:0000313" key="3">
    <source>
        <dbReference type="RefSeq" id="XP_013411784.1"/>
    </source>
</evidence>
<dbReference type="InterPro" id="IPR045325">
    <property type="entry name" value="TMEM70/TMEM186/TMEM223"/>
</dbReference>
<dbReference type="KEGG" id="lak:106174670"/>
<dbReference type="PANTHER" id="PTHR14549:SF2">
    <property type="entry name" value="TRANSMEMBRANE PROTEIN 223"/>
    <property type="match status" value="1"/>
</dbReference>
<keyword evidence="2" id="KW-1185">Reference proteome</keyword>
<feature type="transmembrane region" description="Helical" evidence="1">
    <location>
        <begin position="149"/>
        <end position="169"/>
    </location>
</feature>
<dbReference type="AlphaFoldDB" id="A0A1S3JP60"/>
<gene>
    <name evidence="3" type="primary">LOC106174670</name>
</gene>
<evidence type="ECO:0000256" key="1">
    <source>
        <dbReference type="SAM" id="Phobius"/>
    </source>
</evidence>
<dbReference type="InterPro" id="IPR026100">
    <property type="entry name" value="Tmem223"/>
</dbReference>
<feature type="transmembrane region" description="Helical" evidence="1">
    <location>
        <begin position="97"/>
        <end position="117"/>
    </location>
</feature>
<dbReference type="InParanoid" id="A0A1S3JP60"/>
<keyword evidence="1" id="KW-0472">Membrane</keyword>
<sequence>MAAFLAKSLSQRCSLVLQREKLLHCHHFCVTRSSSAWQKTLPESFSKQKFDSCTIRRHVSQQGRRKRMSEYDRPTFKVENDALLYTSDPSTKRLSRGATLAFAVGALSFFDLAYGLLYPVNHPDDFKEVEIKDTFLNRTAKKVAKYEKYLVGIFITCGFICSIVSFNLSRKVVHMIILKSGGEYVELYTSTLFGRLRKTEILLENMAGVKHRVGSGRLLRLRVRGRRYPVYMLDGKYHEPELFDNLVNVHRLF</sequence>
<keyword evidence="1" id="KW-0812">Transmembrane</keyword>
<protein>
    <submittedName>
        <fullName evidence="3">Uncharacterized protein LOC106174670</fullName>
    </submittedName>
</protein>
<evidence type="ECO:0000313" key="2">
    <source>
        <dbReference type="Proteomes" id="UP000085678"/>
    </source>
</evidence>
<proteinExistence type="predicted"/>
<name>A0A1S3JP60_LINAN</name>
<dbReference type="RefSeq" id="XP_013411784.1">
    <property type="nucleotide sequence ID" value="XM_013556330.1"/>
</dbReference>
<keyword evidence="1" id="KW-1133">Transmembrane helix</keyword>
<dbReference type="GO" id="GO:0005739">
    <property type="term" value="C:mitochondrion"/>
    <property type="evidence" value="ECO:0007669"/>
    <property type="project" value="TreeGrafter"/>
</dbReference>
<dbReference type="Proteomes" id="UP000085678">
    <property type="component" value="Unplaced"/>
</dbReference>
<dbReference type="GeneID" id="106174670"/>